<reference evidence="3 4" key="1">
    <citation type="submission" date="2021-05" db="EMBL/GenBank/DDBJ databases">
        <title>A Polyphasic approach of four new species of the genus Ohtaekwangia: Ohtaekwangia histidinii sp. nov., Ohtaekwangia cretensis sp. nov., Ohtaekwangia indiensis sp. nov., Ohtaekwangia reichenbachii sp. nov. from diverse environment.</title>
        <authorList>
            <person name="Octaviana S."/>
        </authorList>
    </citation>
    <scope>NUCLEOTIDE SEQUENCE [LARGE SCALE GENOMIC DNA]</scope>
    <source>
        <strain evidence="3 4">PWU37</strain>
    </source>
</reference>
<dbReference type="AlphaFoldDB" id="A0AAP2GFM4"/>
<evidence type="ECO:0000259" key="2">
    <source>
        <dbReference type="Pfam" id="PF00578"/>
    </source>
</evidence>
<dbReference type="RefSeq" id="WP_254092835.1">
    <property type="nucleotide sequence ID" value="NZ_JAHESC010000044.1"/>
</dbReference>
<protein>
    <submittedName>
        <fullName evidence="3">Redoxin domain-containing protein</fullName>
    </submittedName>
</protein>
<dbReference type="InterPro" id="IPR036249">
    <property type="entry name" value="Thioredoxin-like_sf"/>
</dbReference>
<name>A0AAP2GFM4_9BACT</name>
<dbReference type="SUPFAM" id="SSF52833">
    <property type="entry name" value="Thioredoxin-like"/>
    <property type="match status" value="1"/>
</dbReference>
<dbReference type="PANTHER" id="PTHR43640:SF1">
    <property type="entry name" value="THIOREDOXIN-DEPENDENT PEROXIREDOXIN"/>
    <property type="match status" value="1"/>
</dbReference>
<dbReference type="EMBL" id="JAHESC010000044">
    <property type="protein sequence ID" value="MBT1689614.1"/>
    <property type="molecule type" value="Genomic_DNA"/>
</dbReference>
<keyword evidence="1" id="KW-0732">Signal</keyword>
<dbReference type="Proteomes" id="UP001319180">
    <property type="component" value="Unassembled WGS sequence"/>
</dbReference>
<proteinExistence type="predicted"/>
<evidence type="ECO:0000313" key="3">
    <source>
        <dbReference type="EMBL" id="MBT1689614.1"/>
    </source>
</evidence>
<gene>
    <name evidence="3" type="ORF">KK078_23825</name>
</gene>
<evidence type="ECO:0000313" key="4">
    <source>
        <dbReference type="Proteomes" id="UP001319180"/>
    </source>
</evidence>
<feature type="domain" description="Alkyl hydroperoxide reductase subunit C/ Thiol specific antioxidant" evidence="2">
    <location>
        <begin position="39"/>
        <end position="129"/>
    </location>
</feature>
<evidence type="ECO:0000256" key="1">
    <source>
        <dbReference type="SAM" id="SignalP"/>
    </source>
</evidence>
<dbReference type="InterPro" id="IPR000866">
    <property type="entry name" value="AhpC/TSA"/>
</dbReference>
<feature type="chain" id="PRO_5042951739" evidence="1">
    <location>
        <begin position="25"/>
        <end position="187"/>
    </location>
</feature>
<accession>A0AAP2GFM4</accession>
<dbReference type="GO" id="GO:0016491">
    <property type="term" value="F:oxidoreductase activity"/>
    <property type="evidence" value="ECO:0007669"/>
    <property type="project" value="InterPro"/>
</dbReference>
<dbReference type="InterPro" id="IPR047262">
    <property type="entry name" value="PRX-like1"/>
</dbReference>
<organism evidence="3 4">
    <name type="scientific">Dawidia soli</name>
    <dbReference type="NCBI Taxonomy" id="2782352"/>
    <lineage>
        <taxon>Bacteria</taxon>
        <taxon>Pseudomonadati</taxon>
        <taxon>Bacteroidota</taxon>
        <taxon>Cytophagia</taxon>
        <taxon>Cytophagales</taxon>
        <taxon>Chryseotaleaceae</taxon>
        <taxon>Dawidia</taxon>
    </lineage>
</organism>
<feature type="signal peptide" evidence="1">
    <location>
        <begin position="1"/>
        <end position="24"/>
    </location>
</feature>
<dbReference type="Pfam" id="PF00578">
    <property type="entry name" value="AhpC-TSA"/>
    <property type="match status" value="1"/>
</dbReference>
<dbReference type="Gene3D" id="3.40.30.10">
    <property type="entry name" value="Glutaredoxin"/>
    <property type="match status" value="1"/>
</dbReference>
<dbReference type="PANTHER" id="PTHR43640">
    <property type="entry name" value="OS07G0260300 PROTEIN"/>
    <property type="match status" value="1"/>
</dbReference>
<dbReference type="GO" id="GO:0016209">
    <property type="term" value="F:antioxidant activity"/>
    <property type="evidence" value="ECO:0007669"/>
    <property type="project" value="InterPro"/>
</dbReference>
<sequence>MRRILLAFLLIVSTMLLTGQSGNAKPQKAVRPIPADSLIIWVFLALDCPISQKYISELTQIDSVYRMQGVQVKAVIPGSVSQAEIDNFWKEYGIRFSAVADPDFQWVRRFSARITPEVFLTDINQQVIYRGAIDDWFFDLGKYRQRVTQRYLRDAIEAVQRHKVPGIRETEAVGCPIQVLPSAKAKK</sequence>
<comment type="caution">
    <text evidence="3">The sequence shown here is derived from an EMBL/GenBank/DDBJ whole genome shotgun (WGS) entry which is preliminary data.</text>
</comment>
<keyword evidence="4" id="KW-1185">Reference proteome</keyword>